<evidence type="ECO:0000256" key="6">
    <source>
        <dbReference type="ARBA" id="ARBA00022786"/>
    </source>
</evidence>
<accession>A0A9P6PQ78</accession>
<proteinExistence type="predicted"/>
<keyword evidence="5 8" id="KW-0863">Zinc-finger</keyword>
<comment type="caution">
    <text evidence="11">The sequence shown here is derived from an EMBL/GenBank/DDBJ whole genome shotgun (WGS) entry which is preliminary data.</text>
</comment>
<dbReference type="Gene3D" id="3.30.40.10">
    <property type="entry name" value="Zinc/RING finger domain, C3HC4 (zinc finger)"/>
    <property type="match status" value="1"/>
</dbReference>
<feature type="compositionally biased region" description="Polar residues" evidence="9">
    <location>
        <begin position="185"/>
        <end position="198"/>
    </location>
</feature>
<feature type="region of interest" description="Disordered" evidence="9">
    <location>
        <begin position="280"/>
        <end position="300"/>
    </location>
</feature>
<gene>
    <name evidence="11" type="ORF">BG011_008922</name>
</gene>
<feature type="region of interest" description="Disordered" evidence="9">
    <location>
        <begin position="63"/>
        <end position="91"/>
    </location>
</feature>
<keyword evidence="3" id="KW-0808">Transferase</keyword>
<dbReference type="GO" id="GO:0061630">
    <property type="term" value="F:ubiquitin protein ligase activity"/>
    <property type="evidence" value="ECO:0007669"/>
    <property type="project" value="UniProtKB-EC"/>
</dbReference>
<dbReference type="PANTHER" id="PTHR22937">
    <property type="entry name" value="E3 UBIQUITIN-PROTEIN LIGASE RNF165"/>
    <property type="match status" value="1"/>
</dbReference>
<dbReference type="SUPFAM" id="SSF57850">
    <property type="entry name" value="RING/U-box"/>
    <property type="match status" value="1"/>
</dbReference>
<evidence type="ECO:0000256" key="5">
    <source>
        <dbReference type="ARBA" id="ARBA00022771"/>
    </source>
</evidence>
<dbReference type="Pfam" id="PF13639">
    <property type="entry name" value="zf-RING_2"/>
    <property type="match status" value="1"/>
</dbReference>
<evidence type="ECO:0000256" key="3">
    <source>
        <dbReference type="ARBA" id="ARBA00022679"/>
    </source>
</evidence>
<feature type="region of interest" description="Disordered" evidence="9">
    <location>
        <begin position="1"/>
        <end position="51"/>
    </location>
</feature>
<feature type="compositionally biased region" description="Low complexity" evidence="9">
    <location>
        <begin position="21"/>
        <end position="36"/>
    </location>
</feature>
<dbReference type="InterPro" id="IPR045191">
    <property type="entry name" value="MBR1/2-like"/>
</dbReference>
<feature type="compositionally biased region" description="Polar residues" evidence="9">
    <location>
        <begin position="118"/>
        <end position="133"/>
    </location>
</feature>
<dbReference type="SMART" id="SM00184">
    <property type="entry name" value="RING"/>
    <property type="match status" value="1"/>
</dbReference>
<dbReference type="InterPro" id="IPR013083">
    <property type="entry name" value="Znf_RING/FYVE/PHD"/>
</dbReference>
<keyword evidence="6" id="KW-0833">Ubl conjugation pathway</keyword>
<evidence type="ECO:0000256" key="7">
    <source>
        <dbReference type="ARBA" id="ARBA00022833"/>
    </source>
</evidence>
<feature type="region of interest" description="Disordered" evidence="9">
    <location>
        <begin position="163"/>
        <end position="216"/>
    </location>
</feature>
<reference evidence="11" key="1">
    <citation type="journal article" date="2020" name="Fungal Divers.">
        <title>Resolving the Mortierellaceae phylogeny through synthesis of multi-gene phylogenetics and phylogenomics.</title>
        <authorList>
            <person name="Vandepol N."/>
            <person name="Liber J."/>
            <person name="Desiro A."/>
            <person name="Na H."/>
            <person name="Kennedy M."/>
            <person name="Barry K."/>
            <person name="Grigoriev I.V."/>
            <person name="Miller A.N."/>
            <person name="O'Donnell K."/>
            <person name="Stajich J.E."/>
            <person name="Bonito G."/>
        </authorList>
    </citation>
    <scope>NUCLEOTIDE SEQUENCE</scope>
    <source>
        <strain evidence="11">KOD948</strain>
    </source>
</reference>
<feature type="compositionally biased region" description="Polar residues" evidence="9">
    <location>
        <begin position="38"/>
        <end position="49"/>
    </location>
</feature>
<evidence type="ECO:0000256" key="8">
    <source>
        <dbReference type="PROSITE-ProRule" id="PRU00175"/>
    </source>
</evidence>
<evidence type="ECO:0000259" key="10">
    <source>
        <dbReference type="PROSITE" id="PS50089"/>
    </source>
</evidence>
<evidence type="ECO:0000256" key="9">
    <source>
        <dbReference type="SAM" id="MobiDB-lite"/>
    </source>
</evidence>
<dbReference type="PANTHER" id="PTHR22937:SF65">
    <property type="entry name" value="E3 UBIQUITIN-PROTEIN LIGASE ARK2C"/>
    <property type="match status" value="1"/>
</dbReference>
<dbReference type="AlphaFoldDB" id="A0A9P6PQ78"/>
<feature type="region of interest" description="Disordered" evidence="9">
    <location>
        <begin position="553"/>
        <end position="581"/>
    </location>
</feature>
<keyword evidence="7" id="KW-0862">Zinc</keyword>
<dbReference type="InterPro" id="IPR001841">
    <property type="entry name" value="Znf_RING"/>
</dbReference>
<feature type="domain" description="RING-type" evidence="10">
    <location>
        <begin position="735"/>
        <end position="776"/>
    </location>
</feature>
<evidence type="ECO:0000313" key="11">
    <source>
        <dbReference type="EMBL" id="KAG0249810.1"/>
    </source>
</evidence>
<dbReference type="GO" id="GO:0008270">
    <property type="term" value="F:zinc ion binding"/>
    <property type="evidence" value="ECO:0007669"/>
    <property type="project" value="UniProtKB-KW"/>
</dbReference>
<protein>
    <recommendedName>
        <fullName evidence="2">RING-type E3 ubiquitin transferase</fullName>
        <ecNumber evidence="2">2.3.2.27</ecNumber>
    </recommendedName>
</protein>
<comment type="catalytic activity">
    <reaction evidence="1">
        <text>S-ubiquitinyl-[E2 ubiquitin-conjugating enzyme]-L-cysteine + [acceptor protein]-L-lysine = [E2 ubiquitin-conjugating enzyme]-L-cysteine + N(6)-ubiquitinyl-[acceptor protein]-L-lysine.</text>
        <dbReference type="EC" id="2.3.2.27"/>
    </reaction>
</comment>
<evidence type="ECO:0000313" key="12">
    <source>
        <dbReference type="Proteomes" id="UP000726737"/>
    </source>
</evidence>
<evidence type="ECO:0000256" key="4">
    <source>
        <dbReference type="ARBA" id="ARBA00022723"/>
    </source>
</evidence>
<dbReference type="Proteomes" id="UP000726737">
    <property type="component" value="Unassembled WGS sequence"/>
</dbReference>
<dbReference type="PROSITE" id="PS50089">
    <property type="entry name" value="ZF_RING_2"/>
    <property type="match status" value="1"/>
</dbReference>
<dbReference type="OrthoDB" id="8062037at2759"/>
<feature type="compositionally biased region" description="Low complexity" evidence="9">
    <location>
        <begin position="206"/>
        <end position="216"/>
    </location>
</feature>
<evidence type="ECO:0000256" key="1">
    <source>
        <dbReference type="ARBA" id="ARBA00000900"/>
    </source>
</evidence>
<feature type="compositionally biased region" description="Low complexity" evidence="9">
    <location>
        <begin position="565"/>
        <end position="578"/>
    </location>
</feature>
<keyword evidence="12" id="KW-1185">Reference proteome</keyword>
<feature type="compositionally biased region" description="Acidic residues" evidence="9">
    <location>
        <begin position="1"/>
        <end position="11"/>
    </location>
</feature>
<organism evidence="11 12">
    <name type="scientific">Mortierella polycephala</name>
    <dbReference type="NCBI Taxonomy" id="41804"/>
    <lineage>
        <taxon>Eukaryota</taxon>
        <taxon>Fungi</taxon>
        <taxon>Fungi incertae sedis</taxon>
        <taxon>Mucoromycota</taxon>
        <taxon>Mortierellomycotina</taxon>
        <taxon>Mortierellomycetes</taxon>
        <taxon>Mortierellales</taxon>
        <taxon>Mortierellaceae</taxon>
        <taxon>Mortierella</taxon>
    </lineage>
</organism>
<sequence length="791" mass="87826">MDMEHDDDDHETSEGSATLDGSGIHSRSSIGGQHSRPSAVSSHNMSNPVSRRFPYYHTHHHLYQSQNNNNNNNNNNNSSSSSSNNAATASGRTHIRNYSSPSLLDSFTSSDPMLSPIQSYFGSDPNSPASSFSLPRHDQYPRLSIDLDSVGDAGTMDGYHGFATHPWSEQSTTPARALSHRWTRRLSQPDTYPSQSNSNDHDYRRSSSSGLRRSSIGLSQPFAPAIMDQQWSENTSVAVSHMDTSAVPPDDIYDVDDDLIASEDPSQESTDEVDMEDSYDDFGAYHHQPDDLASSDDAGHLDDVRPYAYRYTTSNRPIRLRDPRPVDCEDDEDMDHVMYEVEQESNLQRFTDLVNGLNQAHGSMGDGNEMAQSQDMDPIRGTGAVRSTEYTFDQTSSSQSVLASSYREDPRARSVHERANVRIPESDEDLARRLQDEEYAALMGERDNSASASTALLSGSLLRSSASMFAPTSSSRHRSLRAIPRLAAYSARDRHQFSTTRPRTAESRSPHMRPLNAFPSPRFGELAPHRTATRESRPLERLPGARAAFIQAHSANSSVQDRPSPRSTPRSPSPTQSSNIVDLGEDFLRYTRTLQHLTRLIQEQQIYSRNSEHMWGNPADYLDDDQVDDSYEGLLRLSERIGDAVPRGVSAHTLQKLDEHIVSWKQLKCTNATNSNTLPSTLRHAENGSSVSVSTRASTINNFSSPSSSSFSCITQSQVRPEEDLATNDPSDENCTICLQTFEQSDRLRPLPCRHAFHVACIDEWLQQSAQCPICRQEVTAAAAASMSSPL</sequence>
<feature type="compositionally biased region" description="Low complexity" evidence="9">
    <location>
        <begin position="67"/>
        <end position="85"/>
    </location>
</feature>
<evidence type="ECO:0000256" key="2">
    <source>
        <dbReference type="ARBA" id="ARBA00012483"/>
    </source>
</evidence>
<name>A0A9P6PQ78_9FUNG</name>
<dbReference type="EC" id="2.3.2.27" evidence="2"/>
<keyword evidence="4" id="KW-0479">Metal-binding</keyword>
<feature type="region of interest" description="Disordered" evidence="9">
    <location>
        <begin position="118"/>
        <end position="137"/>
    </location>
</feature>
<dbReference type="EMBL" id="JAAAJA010000763">
    <property type="protein sequence ID" value="KAG0249810.1"/>
    <property type="molecule type" value="Genomic_DNA"/>
</dbReference>
<feature type="region of interest" description="Disordered" evidence="9">
    <location>
        <begin position="493"/>
        <end position="525"/>
    </location>
</feature>